<feature type="transmembrane region" description="Helical" evidence="1">
    <location>
        <begin position="386"/>
        <end position="408"/>
    </location>
</feature>
<feature type="transmembrane region" description="Helical" evidence="1">
    <location>
        <begin position="227"/>
        <end position="253"/>
    </location>
</feature>
<evidence type="ECO:0000256" key="1">
    <source>
        <dbReference type="SAM" id="Phobius"/>
    </source>
</evidence>
<evidence type="ECO:0000313" key="2">
    <source>
        <dbReference type="EMBL" id="PYI69484.1"/>
    </source>
</evidence>
<feature type="transmembrane region" description="Helical" evidence="1">
    <location>
        <begin position="414"/>
        <end position="434"/>
    </location>
</feature>
<dbReference type="Proteomes" id="UP000247832">
    <property type="component" value="Unassembled WGS sequence"/>
</dbReference>
<dbReference type="AlphaFoldDB" id="A0A2V5LFF4"/>
<feature type="transmembrane region" description="Helical" evidence="1">
    <location>
        <begin position="67"/>
        <end position="87"/>
    </location>
</feature>
<protein>
    <submittedName>
        <fullName evidence="2">Permease</fullName>
    </submittedName>
</protein>
<organism evidence="2 3">
    <name type="scientific">Arthrobacter livingstonensis</name>
    <dbReference type="NCBI Taxonomy" id="670078"/>
    <lineage>
        <taxon>Bacteria</taxon>
        <taxon>Bacillati</taxon>
        <taxon>Actinomycetota</taxon>
        <taxon>Actinomycetes</taxon>
        <taxon>Micrococcales</taxon>
        <taxon>Micrococcaceae</taxon>
        <taxon>Arthrobacter</taxon>
    </lineage>
</organism>
<keyword evidence="1" id="KW-0472">Membrane</keyword>
<keyword evidence="1" id="KW-1133">Transmembrane helix</keyword>
<dbReference type="EMBL" id="QJVD01000002">
    <property type="protein sequence ID" value="PYI69484.1"/>
    <property type="molecule type" value="Genomic_DNA"/>
</dbReference>
<feature type="transmembrane region" description="Helical" evidence="1">
    <location>
        <begin position="287"/>
        <end position="307"/>
    </location>
</feature>
<accession>A0A2V5LFF4</accession>
<feature type="transmembrane region" description="Helical" evidence="1">
    <location>
        <begin position="327"/>
        <end position="346"/>
    </location>
</feature>
<sequence>MKTTIPILWMMSRPAPGNKAVVALPATAFALVTALLLIVLAGALSFFTHPAPADGFGTAGAYQNLALVALALLILPLLTLGGSAARLSARRRDERLSTLRLLGATPALVGFMAVVEATAVAVLGIAAGIVLYAAALPAVALIHFQGHALGLAGLWLDPLVVLATAAALIVLAAISAAVGMRQVALTPLGVRTRQKAPTVHWVRAALGAGAAVVLYLGMANITASGSIAAVVVILLAAFAGGLALLNLMGPYVLKWFAGRQVRRAATAVRLLAARTILESPKAAWRQVSGLAMTSFIAVVAGTGLAVLNGAGAGIGTAEANLYNDMRTGVMITVVASFLLVACSAGVNQAAAILDRRELYISLDRMGMPRTVMDAARKRAIMSPVRIVTVGSAVLSGVLLFPLTGLAMIFSPLSLLVIAGILAGGIGLIWLGLAASAPVLGRVLAGGSTAAD</sequence>
<comment type="caution">
    <text evidence="2">The sequence shown here is derived from an EMBL/GenBank/DDBJ whole genome shotgun (WGS) entry which is preliminary data.</text>
</comment>
<feature type="transmembrane region" description="Helical" evidence="1">
    <location>
        <begin position="201"/>
        <end position="221"/>
    </location>
</feature>
<name>A0A2V5LFF4_9MICC</name>
<feature type="transmembrane region" description="Helical" evidence="1">
    <location>
        <begin position="155"/>
        <end position="180"/>
    </location>
</feature>
<keyword evidence="1" id="KW-0812">Transmembrane</keyword>
<feature type="transmembrane region" description="Helical" evidence="1">
    <location>
        <begin position="21"/>
        <end position="47"/>
    </location>
</feature>
<dbReference type="RefSeq" id="WP_110499625.1">
    <property type="nucleotide sequence ID" value="NZ_QJVD01000002.1"/>
</dbReference>
<feature type="transmembrane region" description="Helical" evidence="1">
    <location>
        <begin position="108"/>
        <end position="135"/>
    </location>
</feature>
<proteinExistence type="predicted"/>
<reference evidence="2 3" key="1">
    <citation type="submission" date="2018-05" db="EMBL/GenBank/DDBJ databases">
        <title>Genetic diversity of glacier-inhabiting Cryobacterium bacteria in China and description of Cryobacterium mengkeensis sp. nov. and Arthrobacter glacialis sp. nov.</title>
        <authorList>
            <person name="Liu Q."/>
            <person name="Xin Y.-H."/>
        </authorList>
    </citation>
    <scope>NUCLEOTIDE SEQUENCE [LARGE SCALE GENOMIC DNA]</scope>
    <source>
        <strain evidence="2 3">LI2</strain>
    </source>
</reference>
<keyword evidence="3" id="KW-1185">Reference proteome</keyword>
<gene>
    <name evidence="2" type="ORF">CVV68_02505</name>
</gene>
<dbReference type="OrthoDB" id="5118998at2"/>
<evidence type="ECO:0000313" key="3">
    <source>
        <dbReference type="Proteomes" id="UP000247832"/>
    </source>
</evidence>